<name>A0A9X6NJQ4_HYPEX</name>
<reference evidence="4" key="1">
    <citation type="submission" date="2017-01" db="EMBL/GenBank/DDBJ databases">
        <title>Comparative genomics of anhydrobiosis in the tardigrade Hypsibius dujardini.</title>
        <authorList>
            <person name="Yoshida Y."/>
            <person name="Koutsovoulos G."/>
            <person name="Laetsch D."/>
            <person name="Stevens L."/>
            <person name="Kumar S."/>
            <person name="Horikawa D."/>
            <person name="Ishino K."/>
            <person name="Komine S."/>
            <person name="Tomita M."/>
            <person name="Blaxter M."/>
            <person name="Arakawa K."/>
        </authorList>
    </citation>
    <scope>NUCLEOTIDE SEQUENCE [LARGE SCALE GENOMIC DNA]</scope>
    <source>
        <strain evidence="4">Z151</strain>
    </source>
</reference>
<feature type="region of interest" description="Disordered" evidence="1">
    <location>
        <begin position="1"/>
        <end position="55"/>
    </location>
</feature>
<comment type="caution">
    <text evidence="3">The sequence shown here is derived from an EMBL/GenBank/DDBJ whole genome shotgun (WGS) entry which is preliminary data.</text>
</comment>
<sequence>MNSHCQHDLSGQEVTRTEQARGPELLTDTKAQDHRQQWPTRPSESHTSLLHPNRAAKRDVVLAGPTGEVLNVNEARLEYTLKEDDVEENNEIVLDVSVYR</sequence>
<dbReference type="Proteomes" id="UP000192578">
    <property type="component" value="Unassembled WGS sequence"/>
</dbReference>
<gene>
    <name evidence="3" type="ORF">BV898_19683</name>
</gene>
<keyword evidence="4" id="KW-1185">Reference proteome</keyword>
<proteinExistence type="predicted"/>
<evidence type="ECO:0000313" key="3">
    <source>
        <dbReference type="EMBL" id="OWA55300.1"/>
    </source>
</evidence>
<protein>
    <recommendedName>
        <fullName evidence="2">Dynein axonemal assembly factor 11-like CS domain-containing protein</fullName>
    </recommendedName>
</protein>
<evidence type="ECO:0000259" key="2">
    <source>
        <dbReference type="Pfam" id="PF23602"/>
    </source>
</evidence>
<evidence type="ECO:0000256" key="1">
    <source>
        <dbReference type="SAM" id="MobiDB-lite"/>
    </source>
</evidence>
<feature type="domain" description="Dynein axonemal assembly factor 11-like CS" evidence="2">
    <location>
        <begin position="51"/>
        <end position="100"/>
    </location>
</feature>
<dbReference type="EMBL" id="MTYJ01000641">
    <property type="protein sequence ID" value="OWA55300.1"/>
    <property type="molecule type" value="Genomic_DNA"/>
</dbReference>
<feature type="non-terminal residue" evidence="3">
    <location>
        <position position="1"/>
    </location>
</feature>
<dbReference type="InterPro" id="IPR056496">
    <property type="entry name" value="CS_DNAAF11_C"/>
</dbReference>
<dbReference type="AlphaFoldDB" id="A0A9X6NJQ4"/>
<feature type="compositionally biased region" description="Polar residues" evidence="1">
    <location>
        <begin position="37"/>
        <end position="50"/>
    </location>
</feature>
<dbReference type="Pfam" id="PF23602">
    <property type="entry name" value="CS_DNAAF11_C"/>
    <property type="match status" value="1"/>
</dbReference>
<accession>A0A9X6NJQ4</accession>
<organism evidence="3 4">
    <name type="scientific">Hypsibius exemplaris</name>
    <name type="common">Freshwater tardigrade</name>
    <dbReference type="NCBI Taxonomy" id="2072580"/>
    <lineage>
        <taxon>Eukaryota</taxon>
        <taxon>Metazoa</taxon>
        <taxon>Ecdysozoa</taxon>
        <taxon>Tardigrada</taxon>
        <taxon>Eutardigrada</taxon>
        <taxon>Parachela</taxon>
        <taxon>Hypsibioidea</taxon>
        <taxon>Hypsibiidae</taxon>
        <taxon>Hypsibius</taxon>
    </lineage>
</organism>
<evidence type="ECO:0000313" key="4">
    <source>
        <dbReference type="Proteomes" id="UP000192578"/>
    </source>
</evidence>